<name>A0A6J4HEE8_9CHLR</name>
<organism evidence="2">
    <name type="scientific">uncultured Chloroflexia bacterium</name>
    <dbReference type="NCBI Taxonomy" id="1672391"/>
    <lineage>
        <taxon>Bacteria</taxon>
        <taxon>Bacillati</taxon>
        <taxon>Chloroflexota</taxon>
        <taxon>Chloroflexia</taxon>
        <taxon>environmental samples</taxon>
    </lineage>
</organism>
<dbReference type="EMBL" id="CADCTK010000136">
    <property type="protein sequence ID" value="CAA9220882.1"/>
    <property type="molecule type" value="Genomic_DNA"/>
</dbReference>
<reference evidence="2" key="1">
    <citation type="submission" date="2020-02" db="EMBL/GenBank/DDBJ databases">
        <authorList>
            <person name="Meier V. D."/>
        </authorList>
    </citation>
    <scope>NUCLEOTIDE SEQUENCE</scope>
    <source>
        <strain evidence="2">AVDCRST_MAG26</strain>
    </source>
</reference>
<gene>
    <name evidence="2" type="ORF">AVDCRST_MAG26-534</name>
</gene>
<evidence type="ECO:0000256" key="1">
    <source>
        <dbReference type="SAM" id="MobiDB-lite"/>
    </source>
</evidence>
<evidence type="ECO:0000313" key="2">
    <source>
        <dbReference type="EMBL" id="CAA9220882.1"/>
    </source>
</evidence>
<proteinExistence type="predicted"/>
<dbReference type="AlphaFoldDB" id="A0A6J4HEE8"/>
<feature type="region of interest" description="Disordered" evidence="1">
    <location>
        <begin position="26"/>
        <end position="45"/>
    </location>
</feature>
<protein>
    <submittedName>
        <fullName evidence="2">Uncharacterized protein</fullName>
    </submittedName>
</protein>
<sequence length="45" mass="4869">MYGRAGIELPAHQNAGHIIARALRTSAHSHPRLPGEGGSKYRYVA</sequence>
<accession>A0A6J4HEE8</accession>